<protein>
    <submittedName>
        <fullName evidence="2">Uncharacterized protein</fullName>
    </submittedName>
</protein>
<feature type="compositionally biased region" description="Low complexity" evidence="1">
    <location>
        <begin position="17"/>
        <end position="56"/>
    </location>
</feature>
<name>A0ABV9QZF3_9GAMM</name>
<dbReference type="EMBL" id="JBHSHD010000017">
    <property type="protein sequence ID" value="MFC4822506.1"/>
    <property type="molecule type" value="Genomic_DNA"/>
</dbReference>
<accession>A0ABV9QZF3</accession>
<keyword evidence="3" id="KW-1185">Reference proteome</keyword>
<evidence type="ECO:0000313" key="2">
    <source>
        <dbReference type="EMBL" id="MFC4822506.1"/>
    </source>
</evidence>
<feature type="region of interest" description="Disordered" evidence="1">
    <location>
        <begin position="1"/>
        <end position="56"/>
    </location>
</feature>
<gene>
    <name evidence="2" type="ORF">ACFO6Q_19460</name>
</gene>
<evidence type="ECO:0000313" key="3">
    <source>
        <dbReference type="Proteomes" id="UP001595886"/>
    </source>
</evidence>
<proteinExistence type="predicted"/>
<comment type="caution">
    <text evidence="2">The sequence shown here is derived from an EMBL/GenBank/DDBJ whole genome shotgun (WGS) entry which is preliminary data.</text>
</comment>
<dbReference type="Proteomes" id="UP001595886">
    <property type="component" value="Unassembled WGS sequence"/>
</dbReference>
<sequence>MVDINGVRAQSPRTLPAEEPQAAPQPETPASAPAADTAAPAAAAAKPKTAEEAATPQEAVQAIHALPLPRRDDLAGMPGQVASSVYTPRVEAFNATRAEQAQAALDRFAPQRSDFAGLNGATASYEYDNALTAYQSNPYTQELQRIVDEAKAQPAQVPAYLTAGQSTTNVSSLPLEQVSSALGVLGVKLPANPSPEQVQSAYELLGKLPDEALGWAMNPGSQVNFSTPVIGASTPSLIPARVGGDVRVEGEVKLSQVQTDVNFQQTQQFEMSAQMQITGSASFGKTPLNRIYGWADKLGVLSPGAKSLVESSPLLRNVVKGLPIPVSASAETFTGTRLTYQATVTPQQGAQLAKGDLAVAPNPLDPMNMPVGTSVMMRGQTLEGTSFAASYKLLNGETTHTELKGQGFGVRRVDANTFEVYSGPVKTVENEMFLGIGRRGLISAGIGVDKSADTQAMSVARLDLRTEEGRAAYQNFMSSGQIPNWSPPGVSQSGKSEIFNSDHVASVGANLGSLSWMQEINSSHLTINRTTWQDGSIEQTNSYTINNDHSSEVSFKLGADGKPIEGATTYRVMLANYNESLTSYMRNAFDGQGAKPKSFDGNQHVQLTFNDSQLMQLRDIAKDYLDKTGRGDLPGMIRAGSAASNDFEVKLAMANTPGEVFAVVSNDFSRNFMAENFLSMTGLTGQSIPGQMVVRDAGN</sequence>
<organism evidence="2 3">
    <name type="scientific">Dokdonella ginsengisoli</name>
    <dbReference type="NCBI Taxonomy" id="363846"/>
    <lineage>
        <taxon>Bacteria</taxon>
        <taxon>Pseudomonadati</taxon>
        <taxon>Pseudomonadota</taxon>
        <taxon>Gammaproteobacteria</taxon>
        <taxon>Lysobacterales</taxon>
        <taxon>Rhodanobacteraceae</taxon>
        <taxon>Dokdonella</taxon>
    </lineage>
</organism>
<dbReference type="RefSeq" id="WP_380022838.1">
    <property type="nucleotide sequence ID" value="NZ_JBHSHD010000017.1"/>
</dbReference>
<evidence type="ECO:0000256" key="1">
    <source>
        <dbReference type="SAM" id="MobiDB-lite"/>
    </source>
</evidence>
<reference evidence="3" key="1">
    <citation type="journal article" date="2019" name="Int. J. Syst. Evol. Microbiol.">
        <title>The Global Catalogue of Microorganisms (GCM) 10K type strain sequencing project: providing services to taxonomists for standard genome sequencing and annotation.</title>
        <authorList>
            <consortium name="The Broad Institute Genomics Platform"/>
            <consortium name="The Broad Institute Genome Sequencing Center for Infectious Disease"/>
            <person name="Wu L."/>
            <person name="Ma J."/>
        </authorList>
    </citation>
    <scope>NUCLEOTIDE SEQUENCE [LARGE SCALE GENOMIC DNA]</scope>
    <source>
        <strain evidence="3">CCUG 30340</strain>
    </source>
</reference>